<name>A0A8R7U2W5_TRIUA</name>
<evidence type="ECO:0000313" key="1">
    <source>
        <dbReference type="EnsemblPlants" id="TuG1812G0300005641.01.T01"/>
    </source>
</evidence>
<accession>A0A8R7U2W5</accession>
<proteinExistence type="predicted"/>
<organism evidence="1 2">
    <name type="scientific">Triticum urartu</name>
    <name type="common">Red wild einkorn</name>
    <name type="synonym">Crithodium urartu</name>
    <dbReference type="NCBI Taxonomy" id="4572"/>
    <lineage>
        <taxon>Eukaryota</taxon>
        <taxon>Viridiplantae</taxon>
        <taxon>Streptophyta</taxon>
        <taxon>Embryophyta</taxon>
        <taxon>Tracheophyta</taxon>
        <taxon>Spermatophyta</taxon>
        <taxon>Magnoliopsida</taxon>
        <taxon>Liliopsida</taxon>
        <taxon>Poales</taxon>
        <taxon>Poaceae</taxon>
        <taxon>BOP clade</taxon>
        <taxon>Pooideae</taxon>
        <taxon>Triticodae</taxon>
        <taxon>Triticeae</taxon>
        <taxon>Triticinae</taxon>
        <taxon>Triticum</taxon>
    </lineage>
</organism>
<dbReference type="EnsemblPlants" id="TuG1812G0300005641.01.T01">
    <property type="protein sequence ID" value="TuG1812G0300005641.01.T01"/>
    <property type="gene ID" value="TuG1812G0300005641.01"/>
</dbReference>
<dbReference type="Gramene" id="TuG1812G0300005641.01.T01">
    <property type="protein sequence ID" value="TuG1812G0300005641.01.T01"/>
    <property type="gene ID" value="TuG1812G0300005641.01"/>
</dbReference>
<dbReference type="AlphaFoldDB" id="A0A8R7U2W5"/>
<reference evidence="1" key="2">
    <citation type="submission" date="2018-03" db="EMBL/GenBank/DDBJ databases">
        <title>The Triticum urartu genome reveals the dynamic nature of wheat genome evolution.</title>
        <authorList>
            <person name="Ling H."/>
            <person name="Ma B."/>
            <person name="Shi X."/>
            <person name="Liu H."/>
            <person name="Dong L."/>
            <person name="Sun H."/>
            <person name="Cao Y."/>
            <person name="Gao Q."/>
            <person name="Zheng S."/>
            <person name="Li Y."/>
            <person name="Yu Y."/>
            <person name="Du H."/>
            <person name="Qi M."/>
            <person name="Li Y."/>
            <person name="Yu H."/>
            <person name="Cui Y."/>
            <person name="Wang N."/>
            <person name="Chen C."/>
            <person name="Wu H."/>
            <person name="Zhao Y."/>
            <person name="Zhang J."/>
            <person name="Li Y."/>
            <person name="Zhou W."/>
            <person name="Zhang B."/>
            <person name="Hu W."/>
            <person name="Eijk M."/>
            <person name="Tang J."/>
            <person name="Witsenboer H."/>
            <person name="Zhao S."/>
            <person name="Li Z."/>
            <person name="Zhang A."/>
            <person name="Wang D."/>
            <person name="Liang C."/>
        </authorList>
    </citation>
    <scope>NUCLEOTIDE SEQUENCE [LARGE SCALE GENOMIC DNA]</scope>
    <source>
        <strain evidence="1">cv. G1812</strain>
    </source>
</reference>
<evidence type="ECO:0000313" key="2">
    <source>
        <dbReference type="Proteomes" id="UP000015106"/>
    </source>
</evidence>
<dbReference type="Proteomes" id="UP000015106">
    <property type="component" value="Chromosome 3"/>
</dbReference>
<reference evidence="2" key="1">
    <citation type="journal article" date="2013" name="Nature">
        <title>Draft genome of the wheat A-genome progenitor Triticum urartu.</title>
        <authorList>
            <person name="Ling H.Q."/>
            <person name="Zhao S."/>
            <person name="Liu D."/>
            <person name="Wang J."/>
            <person name="Sun H."/>
            <person name="Zhang C."/>
            <person name="Fan H."/>
            <person name="Li D."/>
            <person name="Dong L."/>
            <person name="Tao Y."/>
            <person name="Gao C."/>
            <person name="Wu H."/>
            <person name="Li Y."/>
            <person name="Cui Y."/>
            <person name="Guo X."/>
            <person name="Zheng S."/>
            <person name="Wang B."/>
            <person name="Yu K."/>
            <person name="Liang Q."/>
            <person name="Yang W."/>
            <person name="Lou X."/>
            <person name="Chen J."/>
            <person name="Feng M."/>
            <person name="Jian J."/>
            <person name="Zhang X."/>
            <person name="Luo G."/>
            <person name="Jiang Y."/>
            <person name="Liu J."/>
            <person name="Wang Z."/>
            <person name="Sha Y."/>
            <person name="Zhang B."/>
            <person name="Wu H."/>
            <person name="Tang D."/>
            <person name="Shen Q."/>
            <person name="Xue P."/>
            <person name="Zou S."/>
            <person name="Wang X."/>
            <person name="Liu X."/>
            <person name="Wang F."/>
            <person name="Yang Y."/>
            <person name="An X."/>
            <person name="Dong Z."/>
            <person name="Zhang K."/>
            <person name="Zhang X."/>
            <person name="Luo M.C."/>
            <person name="Dvorak J."/>
            <person name="Tong Y."/>
            <person name="Wang J."/>
            <person name="Yang H."/>
            <person name="Li Z."/>
            <person name="Wang D."/>
            <person name="Zhang A."/>
            <person name="Wang J."/>
        </authorList>
    </citation>
    <scope>NUCLEOTIDE SEQUENCE</scope>
    <source>
        <strain evidence="2">cv. G1812</strain>
    </source>
</reference>
<sequence>MRPKSVANLLRPKSPVAGCASSNLSAAPFAIFAGLPNKEWSPSEYRRQLRLYLQRASSKYPPMSSRLPSHPCLSATPFHPGYMTDPKTSLLQRRETELNC</sequence>
<reference evidence="1" key="3">
    <citation type="submission" date="2022-06" db="UniProtKB">
        <authorList>
            <consortium name="EnsemblPlants"/>
        </authorList>
    </citation>
    <scope>IDENTIFICATION</scope>
</reference>
<keyword evidence="2" id="KW-1185">Reference proteome</keyword>
<protein>
    <submittedName>
        <fullName evidence="1">Uncharacterized protein</fullName>
    </submittedName>
</protein>